<comment type="caution">
    <text evidence="1">The sequence shown here is derived from an EMBL/GenBank/DDBJ whole genome shotgun (WGS) entry which is preliminary data.</text>
</comment>
<sequence>MKETIRGVQTLMEVFSAEYDTLLAAVTANDQVINEVMAEVTELRGHMHEQAKEIQALKEELNTNEQYSRLPNLEFHDLPQRFQEHLGEIIADITRKAGISDFQPSKEERAGSSLVRLPNIETLRLPRVRRCSPSVARRARIAALVPPDQQEPNQQKTVHRVDTLEGGRLRVTVQRTKPLLGIAIEGGHDTSQPLPRIISIHPTGAASEAGGLEKGQLITEVQGVPTRRLKHGEVAMMIADAFYGCAERVSLLVEQGPPPLIQVDLTSDD</sequence>
<proteinExistence type="predicted"/>
<reference evidence="1 2" key="1">
    <citation type="journal article" date="2020" name="Cell">
        <title>Large-Scale Comparative Analyses of Tick Genomes Elucidate Their Genetic Diversity and Vector Capacities.</title>
        <authorList>
            <consortium name="Tick Genome and Microbiome Consortium (TIGMIC)"/>
            <person name="Jia N."/>
            <person name="Wang J."/>
            <person name="Shi W."/>
            <person name="Du L."/>
            <person name="Sun Y."/>
            <person name="Zhan W."/>
            <person name="Jiang J.F."/>
            <person name="Wang Q."/>
            <person name="Zhang B."/>
            <person name="Ji P."/>
            <person name="Bell-Sakyi L."/>
            <person name="Cui X.M."/>
            <person name="Yuan T.T."/>
            <person name="Jiang B.G."/>
            <person name="Yang W.F."/>
            <person name="Lam T.T."/>
            <person name="Chang Q.C."/>
            <person name="Ding S.J."/>
            <person name="Wang X.J."/>
            <person name="Zhu J.G."/>
            <person name="Ruan X.D."/>
            <person name="Zhao L."/>
            <person name="Wei J.T."/>
            <person name="Ye R.Z."/>
            <person name="Que T.C."/>
            <person name="Du C.H."/>
            <person name="Zhou Y.H."/>
            <person name="Cheng J.X."/>
            <person name="Dai P.F."/>
            <person name="Guo W.B."/>
            <person name="Han X.H."/>
            <person name="Huang E.J."/>
            <person name="Li L.F."/>
            <person name="Wei W."/>
            <person name="Gao Y.C."/>
            <person name="Liu J.Z."/>
            <person name="Shao H.Z."/>
            <person name="Wang X."/>
            <person name="Wang C.C."/>
            <person name="Yang T.C."/>
            <person name="Huo Q.B."/>
            <person name="Li W."/>
            <person name="Chen H.Y."/>
            <person name="Chen S.E."/>
            <person name="Zhou L.G."/>
            <person name="Ni X.B."/>
            <person name="Tian J.H."/>
            <person name="Sheng Y."/>
            <person name="Liu T."/>
            <person name="Pan Y.S."/>
            <person name="Xia L.Y."/>
            <person name="Li J."/>
            <person name="Zhao F."/>
            <person name="Cao W.C."/>
        </authorList>
    </citation>
    <scope>NUCLEOTIDE SEQUENCE [LARGE SCALE GENOMIC DNA]</scope>
    <source>
        <strain evidence="1">Iper-2018</strain>
    </source>
</reference>
<accession>A0AC60NX30</accession>
<protein>
    <submittedName>
        <fullName evidence="1">Uncharacterized protein</fullName>
    </submittedName>
</protein>
<keyword evidence="2" id="KW-1185">Reference proteome</keyword>
<dbReference type="Proteomes" id="UP000805193">
    <property type="component" value="Unassembled WGS sequence"/>
</dbReference>
<dbReference type="EMBL" id="JABSTQ010011411">
    <property type="protein sequence ID" value="KAG0411709.1"/>
    <property type="molecule type" value="Genomic_DNA"/>
</dbReference>
<gene>
    <name evidence="1" type="ORF">HPB47_011158</name>
</gene>
<evidence type="ECO:0000313" key="2">
    <source>
        <dbReference type="Proteomes" id="UP000805193"/>
    </source>
</evidence>
<organism evidence="1 2">
    <name type="scientific">Ixodes persulcatus</name>
    <name type="common">Taiga tick</name>
    <dbReference type="NCBI Taxonomy" id="34615"/>
    <lineage>
        <taxon>Eukaryota</taxon>
        <taxon>Metazoa</taxon>
        <taxon>Ecdysozoa</taxon>
        <taxon>Arthropoda</taxon>
        <taxon>Chelicerata</taxon>
        <taxon>Arachnida</taxon>
        <taxon>Acari</taxon>
        <taxon>Parasitiformes</taxon>
        <taxon>Ixodida</taxon>
        <taxon>Ixodoidea</taxon>
        <taxon>Ixodidae</taxon>
        <taxon>Ixodinae</taxon>
        <taxon>Ixodes</taxon>
    </lineage>
</organism>
<name>A0AC60NX30_IXOPE</name>
<evidence type="ECO:0000313" key="1">
    <source>
        <dbReference type="EMBL" id="KAG0411709.1"/>
    </source>
</evidence>